<accession>A0A7J5DI14</accession>
<protein>
    <submittedName>
        <fullName evidence="4">Alpha/beta hydrolase</fullName>
    </submittedName>
</protein>
<feature type="compositionally biased region" description="Basic residues" evidence="1">
    <location>
        <begin position="59"/>
        <end position="68"/>
    </location>
</feature>
<feature type="region of interest" description="Disordered" evidence="1">
    <location>
        <begin position="1"/>
        <end position="68"/>
    </location>
</feature>
<evidence type="ECO:0000313" key="5">
    <source>
        <dbReference type="Proteomes" id="UP000442990"/>
    </source>
</evidence>
<keyword evidence="5" id="KW-1185">Reference proteome</keyword>
<dbReference type="GO" id="GO:0004177">
    <property type="term" value="F:aminopeptidase activity"/>
    <property type="evidence" value="ECO:0007669"/>
    <property type="project" value="UniProtKB-EC"/>
</dbReference>
<comment type="caution">
    <text evidence="4">The sequence shown here is derived from an EMBL/GenBank/DDBJ whole genome shotgun (WGS) entry which is preliminary data.</text>
</comment>
<dbReference type="PANTHER" id="PTHR43722">
    <property type="entry name" value="PROLINE IMINOPEPTIDASE"/>
    <property type="match status" value="1"/>
</dbReference>
<keyword evidence="4" id="KW-0378">Hydrolase</keyword>
<dbReference type="GO" id="GO:0005737">
    <property type="term" value="C:cytoplasm"/>
    <property type="evidence" value="ECO:0007669"/>
    <property type="project" value="InterPro"/>
</dbReference>
<dbReference type="GO" id="GO:0006508">
    <property type="term" value="P:proteolysis"/>
    <property type="evidence" value="ECO:0007669"/>
    <property type="project" value="InterPro"/>
</dbReference>
<keyword evidence="2" id="KW-0472">Membrane</keyword>
<name>A0A7J5DI14_9ACTN</name>
<evidence type="ECO:0000313" key="4">
    <source>
        <dbReference type="EMBL" id="KAB1988293.1"/>
    </source>
</evidence>
<feature type="domain" description="Peptidase S33 tripeptidyl aminopeptidase-like C-terminal" evidence="3">
    <location>
        <begin position="473"/>
        <end position="557"/>
    </location>
</feature>
<dbReference type="InterPro" id="IPR013595">
    <property type="entry name" value="Pept_S33_TAP-like_C"/>
</dbReference>
<reference evidence="4 5" key="1">
    <citation type="submission" date="2019-09" db="EMBL/GenBank/DDBJ databases">
        <title>Isolation and identification of active actinomycetes.</title>
        <authorList>
            <person name="Yu Z."/>
            <person name="Han C."/>
            <person name="Yu B."/>
        </authorList>
    </citation>
    <scope>NUCLEOTIDE SEQUENCE [LARGE SCALE GENOMIC DNA]</scope>
    <source>
        <strain evidence="4 5">NEAU-H2</strain>
    </source>
</reference>
<gene>
    <name evidence="4" type="ORF">F8144_13885</name>
</gene>
<dbReference type="AlphaFoldDB" id="A0A7J5DI14"/>
<sequence length="577" mass="59855">MREQRIGTGCPPTVRGSGEGGSTGNSSSGGGNGDGGGCRGGGGHCGGSGSAPGRTPYRSARRHSRRARAKAAVAAAGLALLGVLAPTPGHAAAASAGGPRPGAAARFVPGPCPRTPEPVPGRCGYLEVPENRARTGGRTIRLAVAIVPAVSGKRSADPVVFMAGGPGGDAFGDMPFVIGAGVNQDRDLIVMTQRGTLYAQPNLACPEVDRFYAQAVGLRYDAPSTGRRLVRATGQCRERLAGEGVDLSAYNTTENAADFADLRKALGIHRWNVYGYSYGTDLGLTYLRRHPQGVRSVAIDSVVPPQIVSLPWTWDSAREGIGTVFAACAAQPACGNRYPNLSRTLTQQVRRLEAHPLTVMAPPPAGGAPVRVVLDGGALVNLLVANAVPAVDVPAALDELAHGNPERFARARAAGATPVIGEFAHGLTQSVACSEWVPGYSRADLLAAGRRAFPGWPDSVLAQAPQLPFEHDVCRVWNVPDRTPVQRVTTVSDVPALVLSGTFDAKTGARWGAYAARTLSRSTTVLVPGIGHWVVPQSPCAASVLTSFLTRPTAPDTRCVAGLTPKPFTVVPALEKS</sequence>
<dbReference type="Proteomes" id="UP000442990">
    <property type="component" value="Unassembled WGS sequence"/>
</dbReference>
<dbReference type="EMBL" id="WBKG01000009">
    <property type="protein sequence ID" value="KAB1988293.1"/>
    <property type="molecule type" value="Genomic_DNA"/>
</dbReference>
<evidence type="ECO:0000259" key="3">
    <source>
        <dbReference type="Pfam" id="PF08386"/>
    </source>
</evidence>
<evidence type="ECO:0000256" key="2">
    <source>
        <dbReference type="SAM" id="Phobius"/>
    </source>
</evidence>
<evidence type="ECO:0000256" key="1">
    <source>
        <dbReference type="SAM" id="MobiDB-lite"/>
    </source>
</evidence>
<organism evidence="4 5">
    <name type="scientific">Streptomyces triticiradicis</name>
    <dbReference type="NCBI Taxonomy" id="2651189"/>
    <lineage>
        <taxon>Bacteria</taxon>
        <taxon>Bacillati</taxon>
        <taxon>Actinomycetota</taxon>
        <taxon>Actinomycetes</taxon>
        <taxon>Kitasatosporales</taxon>
        <taxon>Streptomycetaceae</taxon>
        <taxon>Streptomyces</taxon>
    </lineage>
</organism>
<dbReference type="PANTHER" id="PTHR43722:SF1">
    <property type="entry name" value="PROLINE IMINOPEPTIDASE"/>
    <property type="match status" value="1"/>
</dbReference>
<feature type="compositionally biased region" description="Gly residues" evidence="1">
    <location>
        <begin position="17"/>
        <end position="50"/>
    </location>
</feature>
<keyword evidence="2" id="KW-0812">Transmembrane</keyword>
<proteinExistence type="predicted"/>
<dbReference type="InterPro" id="IPR029058">
    <property type="entry name" value="AB_hydrolase_fold"/>
</dbReference>
<keyword evidence="2" id="KW-1133">Transmembrane helix</keyword>
<dbReference type="Gene3D" id="3.40.50.1820">
    <property type="entry name" value="alpha/beta hydrolase"/>
    <property type="match status" value="1"/>
</dbReference>
<feature type="transmembrane region" description="Helical" evidence="2">
    <location>
        <begin position="67"/>
        <end position="85"/>
    </location>
</feature>
<dbReference type="InterPro" id="IPR005944">
    <property type="entry name" value="Pro_iminopeptidase"/>
</dbReference>
<dbReference type="Pfam" id="PF08386">
    <property type="entry name" value="Abhydrolase_4"/>
    <property type="match status" value="1"/>
</dbReference>
<dbReference type="SUPFAM" id="SSF53474">
    <property type="entry name" value="alpha/beta-Hydrolases"/>
    <property type="match status" value="2"/>
</dbReference>